<dbReference type="PANTHER" id="PTHR42872">
    <property type="entry name" value="PROTEIN-GLUTAMATE METHYLESTERASE/PROTEIN-GLUTAMINE GLUTAMINASE"/>
    <property type="match status" value="1"/>
</dbReference>
<organism evidence="6 7">
    <name type="scientific">Rariglobus hedericola</name>
    <dbReference type="NCBI Taxonomy" id="2597822"/>
    <lineage>
        <taxon>Bacteria</taxon>
        <taxon>Pseudomonadati</taxon>
        <taxon>Verrucomicrobiota</taxon>
        <taxon>Opitutia</taxon>
        <taxon>Opitutales</taxon>
        <taxon>Opitutaceae</taxon>
        <taxon>Rariglobus</taxon>
    </lineage>
</organism>
<evidence type="ECO:0000313" key="6">
    <source>
        <dbReference type="EMBL" id="TSJ79698.1"/>
    </source>
</evidence>
<evidence type="ECO:0000256" key="3">
    <source>
        <dbReference type="ARBA" id="ARBA00048267"/>
    </source>
</evidence>
<feature type="active site" evidence="4">
    <location>
        <position position="24"/>
    </location>
</feature>
<dbReference type="PANTHER" id="PTHR42872:SF6">
    <property type="entry name" value="PROTEIN-GLUTAMATE METHYLESTERASE_PROTEIN-GLUTAMINE GLUTAMINASE"/>
    <property type="match status" value="1"/>
</dbReference>
<feature type="domain" description="CheB-type methylesterase" evidence="5">
    <location>
        <begin position="15"/>
        <end position="202"/>
    </location>
</feature>
<protein>
    <recommendedName>
        <fullName evidence="2">protein-glutamate methylesterase</fullName>
        <ecNumber evidence="2">3.1.1.61</ecNumber>
    </recommendedName>
</protein>
<reference evidence="6 7" key="1">
    <citation type="submission" date="2019-07" db="EMBL/GenBank/DDBJ databases">
        <title>Description of 53C-WASEF.</title>
        <authorList>
            <person name="Pitt A."/>
            <person name="Hahn M.W."/>
        </authorList>
    </citation>
    <scope>NUCLEOTIDE SEQUENCE [LARGE SCALE GENOMIC DNA]</scope>
    <source>
        <strain evidence="6 7">53C-WASEF</strain>
    </source>
</reference>
<dbReference type="EC" id="3.1.1.61" evidence="2"/>
<dbReference type="AlphaFoldDB" id="A0A556QSS5"/>
<dbReference type="SUPFAM" id="SSF52738">
    <property type="entry name" value="Methylesterase CheB, C-terminal domain"/>
    <property type="match status" value="1"/>
</dbReference>
<keyword evidence="1 4" id="KW-0378">Hydrolase</keyword>
<dbReference type="InterPro" id="IPR035909">
    <property type="entry name" value="CheB_C"/>
</dbReference>
<evidence type="ECO:0000259" key="5">
    <source>
        <dbReference type="PROSITE" id="PS50122"/>
    </source>
</evidence>
<gene>
    <name evidence="6" type="ORF">FPL22_02100</name>
</gene>
<dbReference type="OrthoDB" id="9793421at2"/>
<keyword evidence="7" id="KW-1185">Reference proteome</keyword>
<evidence type="ECO:0000313" key="7">
    <source>
        <dbReference type="Proteomes" id="UP000315648"/>
    </source>
</evidence>
<dbReference type="GO" id="GO:0000156">
    <property type="term" value="F:phosphorelay response regulator activity"/>
    <property type="evidence" value="ECO:0007669"/>
    <property type="project" value="InterPro"/>
</dbReference>
<dbReference type="GO" id="GO:0005737">
    <property type="term" value="C:cytoplasm"/>
    <property type="evidence" value="ECO:0007669"/>
    <property type="project" value="InterPro"/>
</dbReference>
<dbReference type="InterPro" id="IPR000673">
    <property type="entry name" value="Sig_transdc_resp-reg_Me-estase"/>
</dbReference>
<dbReference type="RefSeq" id="WP_144230240.1">
    <property type="nucleotide sequence ID" value="NZ_CBCRVV010000001.1"/>
</dbReference>
<dbReference type="Proteomes" id="UP000315648">
    <property type="component" value="Unassembled WGS sequence"/>
</dbReference>
<keyword evidence="4" id="KW-0145">Chemotaxis</keyword>
<feature type="active site" evidence="4">
    <location>
        <position position="51"/>
    </location>
</feature>
<evidence type="ECO:0000256" key="2">
    <source>
        <dbReference type="ARBA" id="ARBA00039140"/>
    </source>
</evidence>
<evidence type="ECO:0000256" key="1">
    <source>
        <dbReference type="ARBA" id="ARBA00022801"/>
    </source>
</evidence>
<accession>A0A556QSS5</accession>
<sequence length="206" mass="21587">MKTSNLSGSSSASAPAECIVIGGSAGSIDALINILPALPRDFALPVLVVIHLPPNERSLLAEIFGPRCQLPVKEAEDKEPLAGGTIYFAPPNYHLLVESDFTLSLSSDEPVFYSRPAIDILFETAADAYGNGLRAVVLTGASSDGAAGLRAVHRVGGLCFVQRPDTAEVSLMPQSALEACPAARSLNVQQIARELSAQAGIRPHLT</sequence>
<evidence type="ECO:0000256" key="4">
    <source>
        <dbReference type="PROSITE-ProRule" id="PRU00050"/>
    </source>
</evidence>
<comment type="catalytic activity">
    <reaction evidence="3">
        <text>[protein]-L-glutamate 5-O-methyl ester + H2O = L-glutamyl-[protein] + methanol + H(+)</text>
        <dbReference type="Rhea" id="RHEA:23236"/>
        <dbReference type="Rhea" id="RHEA-COMP:10208"/>
        <dbReference type="Rhea" id="RHEA-COMP:10311"/>
        <dbReference type="ChEBI" id="CHEBI:15377"/>
        <dbReference type="ChEBI" id="CHEBI:15378"/>
        <dbReference type="ChEBI" id="CHEBI:17790"/>
        <dbReference type="ChEBI" id="CHEBI:29973"/>
        <dbReference type="ChEBI" id="CHEBI:82795"/>
        <dbReference type="EC" id="3.1.1.61"/>
    </reaction>
</comment>
<proteinExistence type="predicted"/>
<feature type="active site" evidence="4">
    <location>
        <position position="144"/>
    </location>
</feature>
<comment type="caution">
    <text evidence="6">The sequence shown here is derived from an EMBL/GenBank/DDBJ whole genome shotgun (WGS) entry which is preliminary data.</text>
</comment>
<dbReference type="EMBL" id="VMBG01000001">
    <property type="protein sequence ID" value="TSJ79698.1"/>
    <property type="molecule type" value="Genomic_DNA"/>
</dbReference>
<name>A0A556QSS5_9BACT</name>
<dbReference type="CDD" id="cd16433">
    <property type="entry name" value="CheB"/>
    <property type="match status" value="1"/>
</dbReference>
<dbReference type="GO" id="GO:0008984">
    <property type="term" value="F:protein-glutamate methylesterase activity"/>
    <property type="evidence" value="ECO:0007669"/>
    <property type="project" value="UniProtKB-EC"/>
</dbReference>
<dbReference type="Pfam" id="PF01339">
    <property type="entry name" value="CheB_methylest"/>
    <property type="match status" value="1"/>
</dbReference>
<dbReference type="PROSITE" id="PS50122">
    <property type="entry name" value="CHEB"/>
    <property type="match status" value="1"/>
</dbReference>
<dbReference type="Gene3D" id="3.40.50.180">
    <property type="entry name" value="Methylesterase CheB, C-terminal domain"/>
    <property type="match status" value="1"/>
</dbReference>
<dbReference type="GO" id="GO:0006935">
    <property type="term" value="P:chemotaxis"/>
    <property type="evidence" value="ECO:0007669"/>
    <property type="project" value="UniProtKB-UniRule"/>
</dbReference>